<reference evidence="3" key="2">
    <citation type="submission" date="2022-06" db="UniProtKB">
        <authorList>
            <consortium name="EnsemblMetazoa"/>
        </authorList>
    </citation>
    <scope>IDENTIFICATION</scope>
    <source>
        <strain evidence="3">DF5081</strain>
    </source>
</reference>
<keyword evidence="2" id="KW-0472">Membrane</keyword>
<accession>A0A8R1DXC0</accession>
<dbReference type="EnsemblMetazoa" id="CJA14093.1">
    <property type="protein sequence ID" value="CJA14093.1"/>
    <property type="gene ID" value="WBGene00133297"/>
</dbReference>
<feature type="transmembrane region" description="Helical" evidence="2">
    <location>
        <begin position="57"/>
        <end position="82"/>
    </location>
</feature>
<evidence type="ECO:0000256" key="1">
    <source>
        <dbReference type="SAM" id="MobiDB-lite"/>
    </source>
</evidence>
<evidence type="ECO:0000256" key="2">
    <source>
        <dbReference type="SAM" id="Phobius"/>
    </source>
</evidence>
<reference evidence="4" key="1">
    <citation type="submission" date="2010-08" db="EMBL/GenBank/DDBJ databases">
        <authorList>
            <consortium name="Caenorhabditis japonica Sequencing Consortium"/>
            <person name="Wilson R.K."/>
        </authorList>
    </citation>
    <scope>NUCLEOTIDE SEQUENCE [LARGE SCALE GENOMIC DNA]</scope>
    <source>
        <strain evidence="4">DF5081</strain>
    </source>
</reference>
<proteinExistence type="predicted"/>
<keyword evidence="2" id="KW-0812">Transmembrane</keyword>
<feature type="region of interest" description="Disordered" evidence="1">
    <location>
        <begin position="1"/>
        <end position="46"/>
    </location>
</feature>
<protein>
    <recommendedName>
        <fullName evidence="5">Transmembrane protein</fullName>
    </recommendedName>
</protein>
<evidence type="ECO:0008006" key="5">
    <source>
        <dbReference type="Google" id="ProtNLM"/>
    </source>
</evidence>
<organism evidence="3 4">
    <name type="scientific">Caenorhabditis japonica</name>
    <dbReference type="NCBI Taxonomy" id="281687"/>
    <lineage>
        <taxon>Eukaryota</taxon>
        <taxon>Metazoa</taxon>
        <taxon>Ecdysozoa</taxon>
        <taxon>Nematoda</taxon>
        <taxon>Chromadorea</taxon>
        <taxon>Rhabditida</taxon>
        <taxon>Rhabditina</taxon>
        <taxon>Rhabditomorpha</taxon>
        <taxon>Rhabditoidea</taxon>
        <taxon>Rhabditidae</taxon>
        <taxon>Peloderinae</taxon>
        <taxon>Caenorhabditis</taxon>
    </lineage>
</organism>
<evidence type="ECO:0000313" key="3">
    <source>
        <dbReference type="EnsemblMetazoa" id="CJA14093.1"/>
    </source>
</evidence>
<dbReference type="OMA" id="PIREWIS"/>
<dbReference type="AlphaFoldDB" id="A0A8R1DXC0"/>
<keyword evidence="4" id="KW-1185">Reference proteome</keyword>
<keyword evidence="2" id="KW-1133">Transmembrane helix</keyword>
<dbReference type="Proteomes" id="UP000005237">
    <property type="component" value="Unassembled WGS sequence"/>
</dbReference>
<sequence length="257" mass="28479">MAKKEQKQREAGKSAAQHQLQQKLAAQKTVNAAAKDPSPSKKRLETKEKSRGFFSKLLRFVFTCIFYVSIITVTSSTIAIGLTCAGYENTAGVAPLCKDLSLLSSGKKASANLPNNFKNAFGAVLNGYQKQLQPYTAPVKKQVNDHYKKFAKTEIGGKIDKAIYNVHAKLVELFVKAQRFVRKQVDNVLVWWNKSGEKTFGPYLKGFVIGLKMVGEFVYDVILNIIAVIVHLSARVKAFFVAWTQGGFNAAMNTLNH</sequence>
<name>A0A8R1DXC0_CAEJA</name>
<feature type="compositionally biased region" description="Basic and acidic residues" evidence="1">
    <location>
        <begin position="1"/>
        <end position="12"/>
    </location>
</feature>
<evidence type="ECO:0000313" key="4">
    <source>
        <dbReference type="Proteomes" id="UP000005237"/>
    </source>
</evidence>
<feature type="compositionally biased region" description="Low complexity" evidence="1">
    <location>
        <begin position="15"/>
        <end position="28"/>
    </location>
</feature>